<evidence type="ECO:0000256" key="11">
    <source>
        <dbReference type="SAM" id="MobiDB-lite"/>
    </source>
</evidence>
<reference evidence="14" key="1">
    <citation type="submission" date="2025-08" db="UniProtKB">
        <authorList>
            <consortium name="Ensembl"/>
        </authorList>
    </citation>
    <scope>IDENTIFICATION</scope>
</reference>
<dbReference type="Gene3D" id="2.130.10.10">
    <property type="entry name" value="YVTN repeat-like/Quinoprotein amine dehydrogenase"/>
    <property type="match status" value="1"/>
</dbReference>
<dbReference type="PROSITE" id="PS50082">
    <property type="entry name" value="WD_REPEATS_2"/>
    <property type="match status" value="1"/>
</dbReference>
<dbReference type="SMART" id="SM00320">
    <property type="entry name" value="WD40"/>
    <property type="match status" value="5"/>
</dbReference>
<evidence type="ECO:0000256" key="7">
    <source>
        <dbReference type="ARBA" id="ARBA00022737"/>
    </source>
</evidence>
<evidence type="ECO:0000256" key="2">
    <source>
        <dbReference type="ARBA" id="ARBA00004286"/>
    </source>
</evidence>
<proteinExistence type="predicted"/>
<dbReference type="InterPro" id="IPR032675">
    <property type="entry name" value="LRR_dom_sf"/>
</dbReference>
<dbReference type="GO" id="GO:0003682">
    <property type="term" value="F:chromatin binding"/>
    <property type="evidence" value="ECO:0007669"/>
    <property type="project" value="TreeGrafter"/>
</dbReference>
<evidence type="ECO:0000313" key="15">
    <source>
        <dbReference type="Proteomes" id="UP000694700"/>
    </source>
</evidence>
<dbReference type="InterPro" id="IPR015943">
    <property type="entry name" value="WD40/YVTN_repeat-like_dom_sf"/>
</dbReference>
<evidence type="ECO:0000256" key="5">
    <source>
        <dbReference type="ARBA" id="ARBA00022490"/>
    </source>
</evidence>
<dbReference type="FunFam" id="3.80.10.10:FF:000429">
    <property type="entry name" value="Leucine-rich repeat and WD repeat-containing protein 1"/>
    <property type="match status" value="1"/>
</dbReference>
<name>A0A8C1U2D1_CYPCA</name>
<keyword evidence="8" id="KW-0206">Cytoskeleton</keyword>
<sequence length="575" mass="64209">MEKITEKILLEKSSPKTNKLEQIKILNLSRMGLKSEDLPVPLLSKLCSLEQLDLSGNLLQEIPKGLCLPSLKILNCSNNDMEDVVSLEALRNIEELRLEDNLYLTVNDEHKVIFLLPKLRMFNGKDISSTAHHIRHGSTEILRKRVRTDSSTSQSLAAVEKRFVVAACTQIKYGPNSLSEYTKWRVGTLTPAERRTRDLGGNSIVSPQKRIRNNSEVVTEASPRKSSRLASAEPVSLQPLHVLQCHSRQDSPDDFSTQLWACAFEPPQECSDGISGGSRTVATCGGETLCVIDCESGHVLKKYKVPGEEFFSLAWSTVLMSRTGGSGRPCNILAAGGKRGLVKLIHPRVNLAFGEFRASRRAISIMRFSPRNASFLFTGTYENKIFLWDISGLDRDYNFKISKLLVLETGSTPLHLSLLPTSPDTHLLSGCDDGLYVFDIQISKNTQKRNEEMEIVFPVYKKKDKKNTYRTIDGLSFLSDDIVASKSHMQGSIYLWSWSATRASWNGRKKEVPAVVLAELQWSSTDIPYLSLGTCPGYGYVVCGDEQGRLWMYHITDTMVENFKSGKTISATEVS</sequence>
<feature type="repeat" description="WD" evidence="10">
    <location>
        <begin position="356"/>
        <end position="391"/>
    </location>
</feature>
<keyword evidence="9" id="KW-0539">Nucleus</keyword>
<dbReference type="InterPro" id="IPR001680">
    <property type="entry name" value="WD40_rpt"/>
</dbReference>
<accession>A0A8C1U2D1</accession>
<evidence type="ECO:0000259" key="13">
    <source>
        <dbReference type="Pfam" id="PF23215"/>
    </source>
</evidence>
<comment type="subcellular location">
    <subcellularLocation>
        <location evidence="2">Chromosome</location>
    </subcellularLocation>
    <subcellularLocation>
        <location evidence="3">Cytoplasm</location>
        <location evidence="3">Cytoskeleton</location>
        <location evidence="3">Microtubule organizing center</location>
        <location evidence="3">Centrosome</location>
    </subcellularLocation>
    <subcellularLocation>
        <location evidence="1">Nucleus</location>
    </subcellularLocation>
</comment>
<dbReference type="GO" id="GO:0005813">
    <property type="term" value="C:centrosome"/>
    <property type="evidence" value="ECO:0007669"/>
    <property type="project" value="UniProtKB-SubCell"/>
</dbReference>
<feature type="domain" description="Leucine-rich repeat and WD repeat-containing protein 1 WD" evidence="13">
    <location>
        <begin position="235"/>
        <end position="557"/>
    </location>
</feature>
<evidence type="ECO:0000313" key="14">
    <source>
        <dbReference type="Ensembl" id="ENSCCRP00015031280.1"/>
    </source>
</evidence>
<dbReference type="SUPFAM" id="SSF52058">
    <property type="entry name" value="L domain-like"/>
    <property type="match status" value="1"/>
</dbReference>
<dbReference type="SUPFAM" id="SSF50978">
    <property type="entry name" value="WD40 repeat-like"/>
    <property type="match status" value="1"/>
</dbReference>
<dbReference type="InterPro" id="IPR001611">
    <property type="entry name" value="Leu-rich_rpt"/>
</dbReference>
<evidence type="ECO:0000256" key="6">
    <source>
        <dbReference type="ARBA" id="ARBA00022614"/>
    </source>
</evidence>
<dbReference type="InterPro" id="IPR052489">
    <property type="entry name" value="LRWD1"/>
</dbReference>
<dbReference type="Pfam" id="PF23211">
    <property type="entry name" value="LRR_LRWD1"/>
    <property type="match status" value="1"/>
</dbReference>
<protein>
    <submittedName>
        <fullName evidence="14">Leucine-rich repeats and WD repeat domain containing 1</fullName>
    </submittedName>
</protein>
<evidence type="ECO:0000259" key="12">
    <source>
        <dbReference type="Pfam" id="PF23211"/>
    </source>
</evidence>
<evidence type="ECO:0000256" key="10">
    <source>
        <dbReference type="PROSITE-ProRule" id="PRU00221"/>
    </source>
</evidence>
<evidence type="ECO:0000256" key="4">
    <source>
        <dbReference type="ARBA" id="ARBA00022454"/>
    </source>
</evidence>
<dbReference type="InterPro" id="IPR056160">
    <property type="entry name" value="WD_LRWD1"/>
</dbReference>
<keyword evidence="4" id="KW-0158">Chromosome</keyword>
<dbReference type="InterPro" id="IPR036322">
    <property type="entry name" value="WD40_repeat_dom_sf"/>
</dbReference>
<evidence type="ECO:0000256" key="9">
    <source>
        <dbReference type="ARBA" id="ARBA00023242"/>
    </source>
</evidence>
<dbReference type="Pfam" id="PF23215">
    <property type="entry name" value="WD_LRWD1"/>
    <property type="match status" value="1"/>
</dbReference>
<dbReference type="AlphaFoldDB" id="A0A8C1U2D1"/>
<keyword evidence="10" id="KW-0853">WD repeat</keyword>
<dbReference type="Gene3D" id="3.80.10.10">
    <property type="entry name" value="Ribonuclease Inhibitor"/>
    <property type="match status" value="1"/>
</dbReference>
<dbReference type="PROSITE" id="PS51450">
    <property type="entry name" value="LRR"/>
    <property type="match status" value="1"/>
</dbReference>
<feature type="domain" description="Leucine-rich repeat and WD repeat-containing protein 1 LRR" evidence="12">
    <location>
        <begin position="7"/>
        <end position="187"/>
    </location>
</feature>
<dbReference type="Ensembl" id="ENSCCRT00015032386.1">
    <property type="protein sequence ID" value="ENSCCRP00015031280.1"/>
    <property type="gene ID" value="ENSCCRG00015013135.1"/>
</dbReference>
<organism evidence="14 15">
    <name type="scientific">Cyprinus carpio</name>
    <name type="common">Common carp</name>
    <dbReference type="NCBI Taxonomy" id="7962"/>
    <lineage>
        <taxon>Eukaryota</taxon>
        <taxon>Metazoa</taxon>
        <taxon>Chordata</taxon>
        <taxon>Craniata</taxon>
        <taxon>Vertebrata</taxon>
        <taxon>Euteleostomi</taxon>
        <taxon>Actinopterygii</taxon>
        <taxon>Neopterygii</taxon>
        <taxon>Teleostei</taxon>
        <taxon>Ostariophysi</taxon>
        <taxon>Cypriniformes</taxon>
        <taxon>Cyprinidae</taxon>
        <taxon>Cyprininae</taxon>
        <taxon>Cyprinus</taxon>
    </lineage>
</organism>
<dbReference type="GO" id="GO:0006325">
    <property type="term" value="P:chromatin organization"/>
    <property type="evidence" value="ECO:0007669"/>
    <property type="project" value="TreeGrafter"/>
</dbReference>
<dbReference type="SMART" id="SM00369">
    <property type="entry name" value="LRR_TYP"/>
    <property type="match status" value="1"/>
</dbReference>
<evidence type="ECO:0000256" key="3">
    <source>
        <dbReference type="ARBA" id="ARBA00004300"/>
    </source>
</evidence>
<dbReference type="PANTHER" id="PTHR24370:SF10">
    <property type="entry name" value="LEUCINE-RICH REPEAT AND WD REPEAT-CONTAINING PROTEIN 1"/>
    <property type="match status" value="1"/>
</dbReference>
<keyword evidence="6" id="KW-0433">Leucine-rich repeat</keyword>
<dbReference type="GO" id="GO:0005664">
    <property type="term" value="C:nuclear origin of replication recognition complex"/>
    <property type="evidence" value="ECO:0007669"/>
    <property type="project" value="TreeGrafter"/>
</dbReference>
<evidence type="ECO:0000256" key="1">
    <source>
        <dbReference type="ARBA" id="ARBA00004123"/>
    </source>
</evidence>
<dbReference type="Proteomes" id="UP000694700">
    <property type="component" value="Unplaced"/>
</dbReference>
<feature type="region of interest" description="Disordered" evidence="11">
    <location>
        <begin position="213"/>
        <end position="233"/>
    </location>
</feature>
<keyword evidence="7" id="KW-0677">Repeat</keyword>
<dbReference type="PANTHER" id="PTHR24370">
    <property type="entry name" value="OPTICIN"/>
    <property type="match status" value="1"/>
</dbReference>
<dbReference type="GO" id="GO:0071169">
    <property type="term" value="P:establishment of protein localization to chromatin"/>
    <property type="evidence" value="ECO:0007669"/>
    <property type="project" value="TreeGrafter"/>
</dbReference>
<keyword evidence="5" id="KW-0963">Cytoplasm</keyword>
<evidence type="ECO:0000256" key="8">
    <source>
        <dbReference type="ARBA" id="ARBA00023212"/>
    </source>
</evidence>
<dbReference type="InterPro" id="IPR003591">
    <property type="entry name" value="Leu-rich_rpt_typical-subtyp"/>
</dbReference>
<dbReference type="InterPro" id="IPR056363">
    <property type="entry name" value="LRR_LRWD1_dom"/>
</dbReference>